<protein>
    <submittedName>
        <fullName evidence="1">Uncharacterized protein</fullName>
    </submittedName>
</protein>
<dbReference type="Proteomes" id="UP001385892">
    <property type="component" value="Unassembled WGS sequence"/>
</dbReference>
<evidence type="ECO:0000313" key="1">
    <source>
        <dbReference type="EMBL" id="MEJ8850469.1"/>
    </source>
</evidence>
<organism evidence="1 2">
    <name type="scientific">Variovorax rhizosphaerae</name>
    <dbReference type="NCBI Taxonomy" id="1836200"/>
    <lineage>
        <taxon>Bacteria</taxon>
        <taxon>Pseudomonadati</taxon>
        <taxon>Pseudomonadota</taxon>
        <taxon>Betaproteobacteria</taxon>
        <taxon>Burkholderiales</taxon>
        <taxon>Comamonadaceae</taxon>
        <taxon>Variovorax</taxon>
    </lineage>
</organism>
<proteinExistence type="predicted"/>
<gene>
    <name evidence="1" type="ORF">WKW82_27785</name>
</gene>
<name>A0ABU8WT02_9BURK</name>
<dbReference type="EMBL" id="JBBKZT010000015">
    <property type="protein sequence ID" value="MEJ8850469.1"/>
    <property type="molecule type" value="Genomic_DNA"/>
</dbReference>
<evidence type="ECO:0000313" key="2">
    <source>
        <dbReference type="Proteomes" id="UP001385892"/>
    </source>
</evidence>
<keyword evidence="2" id="KW-1185">Reference proteome</keyword>
<sequence>MSDDTRDKLAFLLLGWLLGLLAPVIVDGIKRRRENRLGRAAIRVELLQVRERLILAAHAAEDHLGTQTKEKIRWTLKRLRAREGDKIRPALEMRVNQADAEFEAVVAYLAGKSNKSIRLQNYGTPLLDARVAALWSFSTEAQRVLLEIKTEMGFLDDVVAQTRFFDELTFKDLPSANHQIAVQSVREYIGTYAQRARRAVELIDKFP</sequence>
<comment type="caution">
    <text evidence="1">The sequence shown here is derived from an EMBL/GenBank/DDBJ whole genome shotgun (WGS) entry which is preliminary data.</text>
</comment>
<dbReference type="RefSeq" id="WP_340345820.1">
    <property type="nucleotide sequence ID" value="NZ_JBBKZT010000015.1"/>
</dbReference>
<accession>A0ABU8WT02</accession>
<reference evidence="1 2" key="1">
    <citation type="submission" date="2024-03" db="EMBL/GenBank/DDBJ databases">
        <title>Novel species of the genus Variovorax.</title>
        <authorList>
            <person name="Liu Q."/>
            <person name="Xin Y.-H."/>
        </authorList>
    </citation>
    <scope>NUCLEOTIDE SEQUENCE [LARGE SCALE GENOMIC DNA]</scope>
    <source>
        <strain evidence="1 2">KACC 18900</strain>
    </source>
</reference>